<protein>
    <submittedName>
        <fullName evidence="2">Sce7726 family protein</fullName>
    </submittedName>
</protein>
<sequence>MNEIYIRKQLVKELTRQHPNNTEFLTELPIANFSRRIDLVMANGNLSGFEIKSEQDTLKRLNGQLDAYTQYFERVTVVCATKHLNSVINSTPKDVGVWEFDGKSFVSHRESLNFTLEKRKWISFLNVIGLRELLKTHQLKLSGLKSELIKRAETISYSDIRLFTLSYLKQQFPLIIQHRLERQKAKITEANKICDLFTKEIIKPQELSLEESSRRERVKMIRQAHQAKMLKIFGDSYEYLP</sequence>
<proteinExistence type="predicted"/>
<comment type="caution">
    <text evidence="2">The sequence shown here is derived from an EMBL/GenBank/DDBJ whole genome shotgun (WGS) entry which is preliminary data.</text>
</comment>
<dbReference type="AlphaFoldDB" id="A0A9Q4H6E4"/>
<feature type="domain" description="SAP" evidence="1">
    <location>
        <begin position="125"/>
        <end position="153"/>
    </location>
</feature>
<evidence type="ECO:0000259" key="1">
    <source>
        <dbReference type="Pfam" id="PF02037"/>
    </source>
</evidence>
<dbReference type="EMBL" id="JAPQFC010000001">
    <property type="protein sequence ID" value="MCY6523619.1"/>
    <property type="molecule type" value="Genomic_DNA"/>
</dbReference>
<dbReference type="InterPro" id="IPR003034">
    <property type="entry name" value="SAP_dom"/>
</dbReference>
<name>A0A9Q4H6E4_ACTPL</name>
<dbReference type="RefSeq" id="WP_267978232.1">
    <property type="nucleotide sequence ID" value="NZ_CBDBSV010000190.1"/>
</dbReference>
<organism evidence="2 3">
    <name type="scientific">Actinobacillus pleuropneumoniae</name>
    <name type="common">Haemophilus pleuropneumoniae</name>
    <dbReference type="NCBI Taxonomy" id="715"/>
    <lineage>
        <taxon>Bacteria</taxon>
        <taxon>Pseudomonadati</taxon>
        <taxon>Pseudomonadota</taxon>
        <taxon>Gammaproteobacteria</taxon>
        <taxon>Pasteurellales</taxon>
        <taxon>Pasteurellaceae</taxon>
        <taxon>Actinobacillus</taxon>
    </lineage>
</organism>
<dbReference type="Pfam" id="PF02037">
    <property type="entry name" value="SAP"/>
    <property type="match status" value="1"/>
</dbReference>
<reference evidence="2" key="2">
    <citation type="submission" date="2022-12" db="EMBL/GenBank/DDBJ databases">
        <authorList>
            <person name="Kardos G."/>
            <person name="Sarkozi R."/>
            <person name="Laczko L."/>
            <person name="Marton S."/>
            <person name="Makrai L."/>
            <person name="Banyai K."/>
            <person name="Fodor L."/>
        </authorList>
    </citation>
    <scope>NUCLEOTIDE SEQUENCE</scope>
    <source>
        <strain evidence="2">84/14</strain>
    </source>
</reference>
<evidence type="ECO:0000313" key="3">
    <source>
        <dbReference type="Proteomes" id="UP001077788"/>
    </source>
</evidence>
<accession>A0A9Q4H6E4</accession>
<evidence type="ECO:0000313" key="2">
    <source>
        <dbReference type="EMBL" id="MCY6523619.1"/>
    </source>
</evidence>
<dbReference type="InterPro" id="IPR047729">
    <property type="entry name" value="Sce7726-like"/>
</dbReference>
<dbReference type="NCBIfam" id="NF033832">
    <property type="entry name" value="sce7726_fam"/>
    <property type="match status" value="1"/>
</dbReference>
<gene>
    <name evidence="2" type="ORF">OYG11_05110</name>
</gene>
<dbReference type="Proteomes" id="UP001077788">
    <property type="component" value="Unassembled WGS sequence"/>
</dbReference>
<reference evidence="2" key="1">
    <citation type="journal article" date="2021" name="Vet Sci">
        <title>O-Serogroups and Pathovirotypes of Escherichia coli Isolated from Post-Weaning Piglets Showing Diarrhoea and/or Oedema in South Korea.</title>
        <authorList>
            <person name="Byun J.W."/>
            <person name="Moon B.Y."/>
            <person name="Do K.H."/>
            <person name="Lee K."/>
            <person name="Lee H.Y."/>
            <person name="Kim W.I."/>
            <person name="So B."/>
            <person name="Lee W.K."/>
        </authorList>
    </citation>
    <scope>NUCLEOTIDE SEQUENCE</scope>
    <source>
        <strain evidence="2">84/14</strain>
    </source>
</reference>